<gene>
    <name evidence="1" type="ORF">KME25_18115</name>
</gene>
<sequence length="369" mass="40222">MTSRALPTKQRMTRFDSGSSINISLTPDMGVKPSKNPLIAIDNGSLFEKVAMLVTIGDGVGITIEKMLNLIAEQPRGKTRVSSSRASSPVKGNLEVTYRGKTFTTDMKGASLGGVSGLHGDKMDKLTLRIIFALTLMGLGNGEEVDLSVTTFFTAGKFKAQEASALKQVQRELTWSTPQGRMSNIIKSLQLHPEGYHLGFYRALSTPENPGIQGVWSARYDIGYRTFLLNFVDPYGFFDDNRSQSFDGKGTSLFYEWVAQEAGIDNSEDPQFIQAVNSGAEFYRPQGAFEDTPLGEAIETAKGWYIGELGELIADYTPPEIESSCIGGGGAHLFGADLLDEMRGSDRYIVDEPDIANVTAQLVQLAKQV</sequence>
<evidence type="ECO:0000313" key="1">
    <source>
        <dbReference type="EMBL" id="MBW4546339.1"/>
    </source>
</evidence>
<accession>A0A951PPF8</accession>
<proteinExistence type="predicted"/>
<protein>
    <recommendedName>
        <fullName evidence="3">Actin-like protein N-terminal domain-containing protein</fullName>
    </recommendedName>
</protein>
<comment type="caution">
    <text evidence="1">The sequence shown here is derived from an EMBL/GenBank/DDBJ whole genome shotgun (WGS) entry which is preliminary data.</text>
</comment>
<reference evidence="1" key="1">
    <citation type="submission" date="2021-05" db="EMBL/GenBank/DDBJ databases">
        <authorList>
            <person name="Pietrasiak N."/>
            <person name="Ward R."/>
            <person name="Stajich J.E."/>
            <person name="Kurbessoian T."/>
        </authorList>
    </citation>
    <scope>NUCLEOTIDE SEQUENCE</scope>
    <source>
        <strain evidence="1">CPER-KK1</strain>
    </source>
</reference>
<dbReference type="Proteomes" id="UP000753908">
    <property type="component" value="Unassembled WGS sequence"/>
</dbReference>
<organism evidence="1 2">
    <name type="scientific">Symplocastrum torsivum CPER-KK1</name>
    <dbReference type="NCBI Taxonomy" id="450513"/>
    <lineage>
        <taxon>Bacteria</taxon>
        <taxon>Bacillati</taxon>
        <taxon>Cyanobacteriota</taxon>
        <taxon>Cyanophyceae</taxon>
        <taxon>Oscillatoriophycideae</taxon>
        <taxon>Oscillatoriales</taxon>
        <taxon>Microcoleaceae</taxon>
        <taxon>Symplocastrum</taxon>
    </lineage>
</organism>
<dbReference type="EMBL" id="JAHHIF010000024">
    <property type="protein sequence ID" value="MBW4546339.1"/>
    <property type="molecule type" value="Genomic_DNA"/>
</dbReference>
<dbReference type="AlphaFoldDB" id="A0A951PPF8"/>
<evidence type="ECO:0000313" key="2">
    <source>
        <dbReference type="Proteomes" id="UP000753908"/>
    </source>
</evidence>
<name>A0A951PPF8_9CYAN</name>
<evidence type="ECO:0008006" key="3">
    <source>
        <dbReference type="Google" id="ProtNLM"/>
    </source>
</evidence>
<reference evidence="1" key="2">
    <citation type="journal article" date="2022" name="Microbiol. Resour. Announc.">
        <title>Metagenome Sequencing to Explore Phylogenomics of Terrestrial Cyanobacteria.</title>
        <authorList>
            <person name="Ward R.D."/>
            <person name="Stajich J.E."/>
            <person name="Johansen J.R."/>
            <person name="Huntemann M."/>
            <person name="Clum A."/>
            <person name="Foster B."/>
            <person name="Foster B."/>
            <person name="Roux S."/>
            <person name="Palaniappan K."/>
            <person name="Varghese N."/>
            <person name="Mukherjee S."/>
            <person name="Reddy T.B.K."/>
            <person name="Daum C."/>
            <person name="Copeland A."/>
            <person name="Chen I.A."/>
            <person name="Ivanova N.N."/>
            <person name="Kyrpides N.C."/>
            <person name="Shapiro N."/>
            <person name="Eloe-Fadrosh E.A."/>
            <person name="Pietrasiak N."/>
        </authorList>
    </citation>
    <scope>NUCLEOTIDE SEQUENCE</scope>
    <source>
        <strain evidence="1">CPER-KK1</strain>
    </source>
</reference>